<keyword evidence="2" id="KW-0540">Nuclease</keyword>
<keyword evidence="2" id="KW-0378">Hydrolase</keyword>
<proteinExistence type="predicted"/>
<dbReference type="InterPro" id="IPR004042">
    <property type="entry name" value="Intein_endonuc_central"/>
</dbReference>
<keyword evidence="2" id="KW-0255">Endonuclease</keyword>
<dbReference type="AlphaFoldDB" id="A0A4Q7ZPM5"/>
<feature type="domain" description="DOD-type homing endonuclease" evidence="1">
    <location>
        <begin position="58"/>
        <end position="206"/>
    </location>
</feature>
<evidence type="ECO:0000313" key="3">
    <source>
        <dbReference type="Proteomes" id="UP000292564"/>
    </source>
</evidence>
<dbReference type="PROSITE" id="PS50819">
    <property type="entry name" value="INTEIN_ENDONUCLEASE"/>
    <property type="match status" value="1"/>
</dbReference>
<name>A0A4Q7ZPM5_9ACTN</name>
<reference evidence="2 3" key="1">
    <citation type="submission" date="2019-02" db="EMBL/GenBank/DDBJ databases">
        <title>Sequencing the genomes of 1000 actinobacteria strains.</title>
        <authorList>
            <person name="Klenk H.-P."/>
        </authorList>
    </citation>
    <scope>NUCLEOTIDE SEQUENCE [LARGE SCALE GENOMIC DNA]</scope>
    <source>
        <strain evidence="2 3">DSM 45162</strain>
    </source>
</reference>
<dbReference type="EMBL" id="SHKY01000001">
    <property type="protein sequence ID" value="RZU53027.1"/>
    <property type="molecule type" value="Genomic_DNA"/>
</dbReference>
<keyword evidence="3" id="KW-1185">Reference proteome</keyword>
<dbReference type="PRINTS" id="PR00379">
    <property type="entry name" value="INTEIN"/>
</dbReference>
<dbReference type="RefSeq" id="WP_165449715.1">
    <property type="nucleotide sequence ID" value="NZ_SHKY01000001.1"/>
</dbReference>
<protein>
    <submittedName>
        <fullName evidence="2">LAGLIDADG DNA endonuclease family protein</fullName>
    </submittedName>
</protein>
<organism evidence="2 3">
    <name type="scientific">Krasilnikovia cinnamomea</name>
    <dbReference type="NCBI Taxonomy" id="349313"/>
    <lineage>
        <taxon>Bacteria</taxon>
        <taxon>Bacillati</taxon>
        <taxon>Actinomycetota</taxon>
        <taxon>Actinomycetes</taxon>
        <taxon>Micromonosporales</taxon>
        <taxon>Micromonosporaceae</taxon>
        <taxon>Krasilnikovia</taxon>
    </lineage>
</organism>
<dbReference type="Pfam" id="PF14528">
    <property type="entry name" value="LAGLIDADG_3"/>
    <property type="match status" value="1"/>
</dbReference>
<dbReference type="InterPro" id="IPR006142">
    <property type="entry name" value="INTEIN"/>
</dbReference>
<dbReference type="SUPFAM" id="SSF55608">
    <property type="entry name" value="Homing endonucleases"/>
    <property type="match status" value="1"/>
</dbReference>
<evidence type="ECO:0000313" key="2">
    <source>
        <dbReference type="EMBL" id="RZU53027.1"/>
    </source>
</evidence>
<dbReference type="GO" id="GO:0016539">
    <property type="term" value="P:intein-mediated protein splicing"/>
    <property type="evidence" value="ECO:0007669"/>
    <property type="project" value="InterPro"/>
</dbReference>
<gene>
    <name evidence="2" type="ORF">EV385_4911</name>
</gene>
<dbReference type="Proteomes" id="UP000292564">
    <property type="component" value="Unassembled WGS sequence"/>
</dbReference>
<evidence type="ECO:0000259" key="1">
    <source>
        <dbReference type="PROSITE" id="PS50819"/>
    </source>
</evidence>
<dbReference type="Gene3D" id="3.10.28.10">
    <property type="entry name" value="Homing endonucleases"/>
    <property type="match status" value="1"/>
</dbReference>
<accession>A0A4Q7ZPM5</accession>
<comment type="caution">
    <text evidence="2">The sequence shown here is derived from an EMBL/GenBank/DDBJ whole genome shotgun (WGS) entry which is preliminary data.</text>
</comment>
<dbReference type="InterPro" id="IPR004860">
    <property type="entry name" value="LAGLIDADG_dom"/>
</dbReference>
<dbReference type="GO" id="GO:0004519">
    <property type="term" value="F:endonuclease activity"/>
    <property type="evidence" value="ECO:0007669"/>
    <property type="project" value="UniProtKB-KW"/>
</dbReference>
<dbReference type="InterPro" id="IPR027434">
    <property type="entry name" value="Homing_endonucl"/>
</dbReference>
<sequence>MKCAGVPFSEIHRRLGLSRNTVASWIYGARATRITDDRCPFCSRPSRPVDRPSDYAYLLGMYLGDGHLLTTRRVPLLKVACDLRYPAVIAEVGEAMLACGARTVGHQRRDGRDDVRSWWVHWPCLLPQHGPGKKHERRIALSKWQEEIVDVHPGRFLRGLFHSDGCCTQNRVVRNGKEYSYRRYMFTNKSADIMSECQKALDRLGVVWRMCSPIQLSVARRDGVAVLDHHVGPKS</sequence>